<evidence type="ECO:0000313" key="5">
    <source>
        <dbReference type="EMBL" id="SEM55822.1"/>
    </source>
</evidence>
<evidence type="ECO:0000259" key="4">
    <source>
        <dbReference type="PROSITE" id="PS51118"/>
    </source>
</evidence>
<dbReference type="STRING" id="407022.SAMN05661044_05484"/>
<dbReference type="PANTHER" id="PTHR33204">
    <property type="entry name" value="TRANSCRIPTIONAL REGULATOR, MARR FAMILY"/>
    <property type="match status" value="1"/>
</dbReference>
<dbReference type="InterPro" id="IPR002577">
    <property type="entry name" value="HTH_HxlR"/>
</dbReference>
<reference evidence="6" key="1">
    <citation type="submission" date="2016-10" db="EMBL/GenBank/DDBJ databases">
        <authorList>
            <person name="Varghese N."/>
            <person name="Submissions S."/>
        </authorList>
    </citation>
    <scope>NUCLEOTIDE SEQUENCE [LARGE SCALE GENOMIC DNA]</scope>
    <source>
        <strain evidence="6">DSM 18733</strain>
    </source>
</reference>
<dbReference type="OrthoDB" id="9797599at2"/>
<dbReference type="Pfam" id="PF01638">
    <property type="entry name" value="HxlR"/>
    <property type="match status" value="1"/>
</dbReference>
<proteinExistence type="predicted"/>
<protein>
    <submittedName>
        <fullName evidence="5">Transcriptional regulator, HxlR family</fullName>
    </submittedName>
</protein>
<keyword evidence="2" id="KW-0238">DNA-binding</keyword>
<dbReference type="PANTHER" id="PTHR33204:SF29">
    <property type="entry name" value="TRANSCRIPTIONAL REGULATOR"/>
    <property type="match status" value="1"/>
</dbReference>
<dbReference type="GO" id="GO:0006355">
    <property type="term" value="P:regulation of DNA-templated transcription"/>
    <property type="evidence" value="ECO:0007669"/>
    <property type="project" value="UniProtKB-ARBA"/>
</dbReference>
<sequence length="121" mass="13586">MSYSRQATLSCENNSDATCSVEAALSIISGKWKLKIYKILRQGEPLRFSMIAKGLGDVSEKSLTFQLREMESDGIIVRKVYPEVPPRVEYGLTDLGKSLHIVFESLDVWGKAYIKANKLEV</sequence>
<evidence type="ECO:0000256" key="2">
    <source>
        <dbReference type="ARBA" id="ARBA00023125"/>
    </source>
</evidence>
<evidence type="ECO:0000313" key="6">
    <source>
        <dbReference type="Proteomes" id="UP000199421"/>
    </source>
</evidence>
<dbReference type="InterPro" id="IPR036390">
    <property type="entry name" value="WH_DNA-bd_sf"/>
</dbReference>
<dbReference type="RefSeq" id="WP_093332800.1">
    <property type="nucleotide sequence ID" value="NZ_FOAF01000016.1"/>
</dbReference>
<dbReference type="CDD" id="cd00090">
    <property type="entry name" value="HTH_ARSR"/>
    <property type="match status" value="1"/>
</dbReference>
<gene>
    <name evidence="5" type="ORF">SAMN05661044_05484</name>
</gene>
<dbReference type="Proteomes" id="UP000199421">
    <property type="component" value="Unassembled WGS sequence"/>
</dbReference>
<dbReference type="Gene3D" id="1.10.10.10">
    <property type="entry name" value="Winged helix-like DNA-binding domain superfamily/Winged helix DNA-binding domain"/>
    <property type="match status" value="1"/>
</dbReference>
<accession>A0A1H7ZB99</accession>
<evidence type="ECO:0000256" key="1">
    <source>
        <dbReference type="ARBA" id="ARBA00023015"/>
    </source>
</evidence>
<dbReference type="EMBL" id="FOAF01000016">
    <property type="protein sequence ID" value="SEM55822.1"/>
    <property type="molecule type" value="Genomic_DNA"/>
</dbReference>
<dbReference type="InterPro" id="IPR011991">
    <property type="entry name" value="ArsR-like_HTH"/>
</dbReference>
<feature type="domain" description="HTH hxlR-type" evidence="4">
    <location>
        <begin position="19"/>
        <end position="118"/>
    </location>
</feature>
<keyword evidence="1" id="KW-0805">Transcription regulation</keyword>
<evidence type="ECO:0000256" key="3">
    <source>
        <dbReference type="ARBA" id="ARBA00023163"/>
    </source>
</evidence>
<dbReference type="SUPFAM" id="SSF46785">
    <property type="entry name" value="Winged helix' DNA-binding domain"/>
    <property type="match status" value="1"/>
</dbReference>
<organism evidence="5 6">
    <name type="scientific">Olivibacter domesticus</name>
    <name type="common">Pseudosphingobacterium domesticum</name>
    <dbReference type="NCBI Taxonomy" id="407022"/>
    <lineage>
        <taxon>Bacteria</taxon>
        <taxon>Pseudomonadati</taxon>
        <taxon>Bacteroidota</taxon>
        <taxon>Sphingobacteriia</taxon>
        <taxon>Sphingobacteriales</taxon>
        <taxon>Sphingobacteriaceae</taxon>
        <taxon>Olivibacter</taxon>
    </lineage>
</organism>
<keyword evidence="6" id="KW-1185">Reference proteome</keyword>
<dbReference type="AlphaFoldDB" id="A0A1H7ZB99"/>
<name>A0A1H7ZB99_OLID1</name>
<keyword evidence="3" id="KW-0804">Transcription</keyword>
<dbReference type="PROSITE" id="PS51118">
    <property type="entry name" value="HTH_HXLR"/>
    <property type="match status" value="1"/>
</dbReference>
<dbReference type="InterPro" id="IPR036388">
    <property type="entry name" value="WH-like_DNA-bd_sf"/>
</dbReference>
<dbReference type="GO" id="GO:0003677">
    <property type="term" value="F:DNA binding"/>
    <property type="evidence" value="ECO:0007669"/>
    <property type="project" value="UniProtKB-KW"/>
</dbReference>